<keyword evidence="3" id="KW-1185">Reference proteome</keyword>
<dbReference type="Proteomes" id="UP000678679">
    <property type="component" value="Chromosome 2"/>
</dbReference>
<name>A0AAX1NED3_9BACT</name>
<keyword evidence="1" id="KW-0175">Coiled coil</keyword>
<accession>A0AAX1NED3</accession>
<evidence type="ECO:0000313" key="2">
    <source>
        <dbReference type="EMBL" id="QWG04548.1"/>
    </source>
</evidence>
<dbReference type="AlphaFoldDB" id="A0AAX1NED3"/>
<gene>
    <name evidence="2" type="ORF">KMW28_27000</name>
</gene>
<protein>
    <submittedName>
        <fullName evidence="2">Uncharacterized protein</fullName>
    </submittedName>
</protein>
<evidence type="ECO:0000256" key="1">
    <source>
        <dbReference type="SAM" id="Coils"/>
    </source>
</evidence>
<proteinExistence type="predicted"/>
<organism evidence="2 3">
    <name type="scientific">Flammeovirga yaeyamensis</name>
    <dbReference type="NCBI Taxonomy" id="367791"/>
    <lineage>
        <taxon>Bacteria</taxon>
        <taxon>Pseudomonadati</taxon>
        <taxon>Bacteroidota</taxon>
        <taxon>Cytophagia</taxon>
        <taxon>Cytophagales</taxon>
        <taxon>Flammeovirgaceae</taxon>
        <taxon>Flammeovirga</taxon>
    </lineage>
</organism>
<feature type="coiled-coil region" evidence="1">
    <location>
        <begin position="24"/>
        <end position="66"/>
    </location>
</feature>
<evidence type="ECO:0000313" key="3">
    <source>
        <dbReference type="Proteomes" id="UP000678679"/>
    </source>
</evidence>
<dbReference type="EMBL" id="CP076133">
    <property type="protein sequence ID" value="QWG04548.1"/>
    <property type="molecule type" value="Genomic_DNA"/>
</dbReference>
<sequence length="324" mass="37439">MSKIEVIETEEVVSGNPIEHYQSVEEISDDIEILKRRLQQLKSTEIKQLEHELRKLRLAKTTFEAKLEMEKSAIDTRGELNDFEKNLIAFQLKFHENAQNEIDKEFYEEDHVPSTRVEDMIENGQMKWYNSGYVKAGQKALESGEITDMDMFRTRRELSDEVLDEYESIRDGGIKRSTDTKCIRDASEFPKYANNQHDIGATKCIPDASDMLKIVDSHRPYGNCVDVHELFAYTRTDAQINRLKSKSNGKAWRTNLSKWKKQRGRLLTKGASYEHGGVPYVCLENAIALIDDTKKFTGENLQRAKILRNVLQQLLDKRDGKVTD</sequence>
<dbReference type="KEGG" id="fya:KMW28_27000"/>
<dbReference type="RefSeq" id="WP_169665440.1">
    <property type="nucleotide sequence ID" value="NZ_CP076133.1"/>
</dbReference>
<reference evidence="2 3" key="1">
    <citation type="submission" date="2021-05" db="EMBL/GenBank/DDBJ databases">
        <title>Comparative genomic studies on the polysaccharide-degrading batcterial strains of the Flammeovirga genus.</title>
        <authorList>
            <person name="Zewei F."/>
            <person name="Zheng Z."/>
            <person name="Yu L."/>
            <person name="Ruyue G."/>
            <person name="Yanhong M."/>
            <person name="Yuanyuan C."/>
            <person name="Jingyan G."/>
            <person name="Wenjun H."/>
        </authorList>
    </citation>
    <scope>NUCLEOTIDE SEQUENCE [LARGE SCALE GENOMIC DNA]</scope>
    <source>
        <strain evidence="2 3">NBRC:100898</strain>
    </source>
</reference>